<sequence length="1159" mass="128817">MGRKLFLSHLDDANRLRIERIHSIHSPEEGVVAFTYVYPTGNLEQVNIEAFANDLGEYPDGNSFMVCSKDTSLDPVVARTLQKVTENAHGKSVIDLVTEVAGLLTMVMTGDRVQEDLITGYLMEDDEFEFIFEGDSDNECFGLDTCKSTSTERGHNTIIDAASMSTAPQGMVDKICADLRALKGSGFRVAIFGNIATAGILCVSIRVSKLGLSDEALEAWNVPRKHYFLLLIRYMRGYLDAGRVVTEKDLSDFVEMRVGLCGHYKPSLHEVLRLFQYTKPDDEPPADDADAISADHHPFEALFIGNSINQFLNQRAFKIIAARELYQLSWLGAEKFINDRQAAPSTSNFCDMMPYHCDDGGCASNLPPVVIADHMLQNPLAKASLPLILMQFALRHFVRCTEFCLVCHCRVDDGFEALKPYVCLNPLCLYQYMKLGLGPRLEWEIMAQPYVVDLLVSFCYAAAVGGRLKELPIGMDLVVPVIPRPSILRTTAMASYRKVHTTWVPKKSFTCTWNTDLKCLTVGQGKNTSIEKLKPGDWIVLLCAPTEAAAHCRVKSLELPQIWLDASISVPYPGHVHDLDSPSEEGKTDCYLYDKTFDSLAQEHQENAIMTLLDALPSVIKMRGSLEGQGKSQEPSLEASPEKIPKAALHLLRWIVASNRSCIMQVDDIESKDGPLIPGKVTDRVGGMYSWIQFRLAQGAPDKEKRFNDSVKRHARATGTMYPTLFAWHGSRTANWHSIIRLGLRYDEVINGRAYGHGIYLSPSAHISLRYSREVVPERYWQGSELKIANVLSLQEVVNDPAKFTSTAPHYVVPKVDWVQTRYLFVQTGSGPRRDPVGIQIYKQDPNRTAVNEMGLPLKIPITAISKARRPGSSIGTVGTPCGKRTKTVSQTNLAAAEQQEEDADSVVSDEDDLAIFQAAKQADDNREPFFGCDTNAESLCVNGKKRPAEVAADTDFVPGELDITNIKFMEPPKDANPVATKALMRLLKEALKTQDDTPPATLGWYIDRSLINNVYQWIVALHSFPSDLPLAKDMKSAGVTSIVMEMRFTSQYPFSPPFIRVVKPRFLPFSRGGGGNVTEGGAMCMEVLTNNGWSASLTVESLLLQVRLVMSDTERPARLDRRPGTFYNVGEAKAAYLRACRNHGWEVPAGFDTIQELD</sequence>
<keyword evidence="3" id="KW-0548">Nucleotidyltransferase</keyword>
<dbReference type="PROSITE" id="PS50127">
    <property type="entry name" value="UBC_2"/>
    <property type="match status" value="1"/>
</dbReference>
<dbReference type="Pfam" id="PF00179">
    <property type="entry name" value="UQ_con"/>
    <property type="match status" value="1"/>
</dbReference>
<evidence type="ECO:0000256" key="3">
    <source>
        <dbReference type="ARBA" id="ARBA00022695"/>
    </source>
</evidence>
<dbReference type="OrthoDB" id="109543at2759"/>
<dbReference type="SMART" id="SM00212">
    <property type="entry name" value="UBCc"/>
    <property type="match status" value="1"/>
</dbReference>
<keyword evidence="4" id="KW-0520">NAD</keyword>
<keyword evidence="7" id="KW-1185">Reference proteome</keyword>
<evidence type="ECO:0000313" key="6">
    <source>
        <dbReference type="EMBL" id="KIX99840.1"/>
    </source>
</evidence>
<dbReference type="AlphaFoldDB" id="A0A0D2HD81"/>
<dbReference type="InterPro" id="IPR000608">
    <property type="entry name" value="UBC"/>
</dbReference>
<dbReference type="CDD" id="cd23802">
    <property type="entry name" value="UBCc_UBE2Q"/>
    <property type="match status" value="1"/>
</dbReference>
<evidence type="ECO:0000256" key="2">
    <source>
        <dbReference type="ARBA" id="ARBA00022679"/>
    </source>
</evidence>
<feature type="domain" description="UBC core" evidence="5">
    <location>
        <begin position="982"/>
        <end position="1159"/>
    </location>
</feature>
<dbReference type="Proteomes" id="UP000053411">
    <property type="component" value="Unassembled WGS sequence"/>
</dbReference>
<proteinExistence type="predicted"/>
<evidence type="ECO:0000256" key="4">
    <source>
        <dbReference type="ARBA" id="ARBA00023027"/>
    </source>
</evidence>
<dbReference type="EMBL" id="KN848068">
    <property type="protein sequence ID" value="KIX99840.1"/>
    <property type="molecule type" value="Genomic_DNA"/>
</dbReference>
<dbReference type="GO" id="GO:0003950">
    <property type="term" value="F:NAD+ poly-ADP-ribosyltransferase activity"/>
    <property type="evidence" value="ECO:0007669"/>
    <property type="project" value="InterPro"/>
</dbReference>
<dbReference type="VEuPathDB" id="FungiDB:Z520_04476"/>
<dbReference type="STRING" id="1442371.A0A0D2HD81"/>
<dbReference type="PANTHER" id="PTHR21328">
    <property type="entry name" value="POLY ADP-RIBOSE POLYMERASE FAMILY, MEMBER PARP"/>
    <property type="match status" value="1"/>
</dbReference>
<dbReference type="Gene3D" id="3.10.110.10">
    <property type="entry name" value="Ubiquitin Conjugating Enzyme"/>
    <property type="match status" value="1"/>
</dbReference>
<keyword evidence="2" id="KW-0808">Transferase</keyword>
<gene>
    <name evidence="6" type="ORF">Z520_04476</name>
</gene>
<dbReference type="Pfam" id="PF00644">
    <property type="entry name" value="PARP"/>
    <property type="match status" value="1"/>
</dbReference>
<dbReference type="RefSeq" id="XP_016633963.1">
    <property type="nucleotide sequence ID" value="XM_016774983.1"/>
</dbReference>
<dbReference type="InterPro" id="IPR016135">
    <property type="entry name" value="UBQ-conjugating_enzyme/RWD"/>
</dbReference>
<name>A0A0D2HD81_9EURO</name>
<dbReference type="FunFam" id="3.10.110.10:FF:000107">
    <property type="entry name" value="Ubiquitin conjugating enzyme, putative"/>
    <property type="match status" value="1"/>
</dbReference>
<dbReference type="SUPFAM" id="SSF56399">
    <property type="entry name" value="ADP-ribosylation"/>
    <property type="match status" value="1"/>
</dbReference>
<dbReference type="InterPro" id="IPR012317">
    <property type="entry name" value="Poly(ADP-ribose)pol_cat_dom"/>
</dbReference>
<organism evidence="6 7">
    <name type="scientific">Fonsecaea multimorphosa CBS 102226</name>
    <dbReference type="NCBI Taxonomy" id="1442371"/>
    <lineage>
        <taxon>Eukaryota</taxon>
        <taxon>Fungi</taxon>
        <taxon>Dikarya</taxon>
        <taxon>Ascomycota</taxon>
        <taxon>Pezizomycotina</taxon>
        <taxon>Eurotiomycetes</taxon>
        <taxon>Chaetothyriomycetidae</taxon>
        <taxon>Chaetothyriales</taxon>
        <taxon>Herpotrichiellaceae</taxon>
        <taxon>Fonsecaea</taxon>
    </lineage>
</organism>
<dbReference type="SUPFAM" id="SSF54495">
    <property type="entry name" value="UBC-like"/>
    <property type="match status" value="1"/>
</dbReference>
<keyword evidence="1" id="KW-0328">Glycosyltransferase</keyword>
<dbReference type="GO" id="GO:0016779">
    <property type="term" value="F:nucleotidyltransferase activity"/>
    <property type="evidence" value="ECO:0007669"/>
    <property type="project" value="UniProtKB-KW"/>
</dbReference>
<accession>A0A0D2HD81</accession>
<dbReference type="Gene3D" id="3.90.228.10">
    <property type="match status" value="1"/>
</dbReference>
<evidence type="ECO:0000259" key="5">
    <source>
        <dbReference type="PROSITE" id="PS50127"/>
    </source>
</evidence>
<dbReference type="GeneID" id="27710222"/>
<dbReference type="InterPro" id="IPR051838">
    <property type="entry name" value="ARTD_PARP"/>
</dbReference>
<reference evidence="6 7" key="1">
    <citation type="submission" date="2015-01" db="EMBL/GenBank/DDBJ databases">
        <title>The Genome Sequence of Fonsecaea multimorphosa CBS 102226.</title>
        <authorList>
            <consortium name="The Broad Institute Genomics Platform"/>
            <person name="Cuomo C."/>
            <person name="de Hoog S."/>
            <person name="Gorbushina A."/>
            <person name="Stielow B."/>
            <person name="Teixiera M."/>
            <person name="Abouelleil A."/>
            <person name="Chapman S.B."/>
            <person name="Priest M."/>
            <person name="Young S.K."/>
            <person name="Wortman J."/>
            <person name="Nusbaum C."/>
            <person name="Birren B."/>
        </authorList>
    </citation>
    <scope>NUCLEOTIDE SEQUENCE [LARGE SCALE GENOMIC DNA]</scope>
    <source>
        <strain evidence="6 7">CBS 102226</strain>
    </source>
</reference>
<protein>
    <recommendedName>
        <fullName evidence="5">UBC core domain-containing protein</fullName>
    </recommendedName>
</protein>
<evidence type="ECO:0000256" key="1">
    <source>
        <dbReference type="ARBA" id="ARBA00022676"/>
    </source>
</evidence>
<evidence type="ECO:0000313" key="7">
    <source>
        <dbReference type="Proteomes" id="UP000053411"/>
    </source>
</evidence>